<dbReference type="PANTHER" id="PTHR43281">
    <property type="entry name" value="FARNESYL DIPHOSPHATE SYNTHASE"/>
    <property type="match status" value="1"/>
</dbReference>
<dbReference type="GO" id="GO:0005737">
    <property type="term" value="C:cytoplasm"/>
    <property type="evidence" value="ECO:0007669"/>
    <property type="project" value="UniProtKB-ARBA"/>
</dbReference>
<dbReference type="InterPro" id="IPR000092">
    <property type="entry name" value="Polyprenyl_synt"/>
</dbReference>
<dbReference type="InterPro" id="IPR053378">
    <property type="entry name" value="Prenyl_diphosphate_synthase"/>
</dbReference>
<name>A0A5C8ZAI8_9GAMM</name>
<dbReference type="FunFam" id="1.10.600.10:FF:000001">
    <property type="entry name" value="Geranylgeranyl diphosphate synthase"/>
    <property type="match status" value="1"/>
</dbReference>
<keyword evidence="6" id="KW-0414">Isoprene biosynthesis</keyword>
<dbReference type="EMBL" id="VKAD01000001">
    <property type="protein sequence ID" value="TXR54289.1"/>
    <property type="molecule type" value="Genomic_DNA"/>
</dbReference>
<evidence type="ECO:0000313" key="8">
    <source>
        <dbReference type="EMBL" id="TXR54289.1"/>
    </source>
</evidence>
<dbReference type="OrthoDB" id="9805316at2"/>
<comment type="cofactor">
    <cofactor evidence="1">
        <name>Mg(2+)</name>
        <dbReference type="ChEBI" id="CHEBI:18420"/>
    </cofactor>
</comment>
<dbReference type="SUPFAM" id="SSF48576">
    <property type="entry name" value="Terpenoid synthases"/>
    <property type="match status" value="1"/>
</dbReference>
<dbReference type="AlphaFoldDB" id="A0A5C8ZAI8"/>
<dbReference type="CDD" id="cd00685">
    <property type="entry name" value="Trans_IPPS_HT"/>
    <property type="match status" value="1"/>
</dbReference>
<dbReference type="PANTHER" id="PTHR43281:SF1">
    <property type="entry name" value="FARNESYL DIPHOSPHATE SYNTHASE"/>
    <property type="match status" value="1"/>
</dbReference>
<dbReference type="GO" id="GO:0004659">
    <property type="term" value="F:prenyltransferase activity"/>
    <property type="evidence" value="ECO:0007669"/>
    <property type="project" value="InterPro"/>
</dbReference>
<comment type="caution">
    <text evidence="8">The sequence shown here is derived from an EMBL/GenBank/DDBJ whole genome shotgun (WGS) entry which is preliminary data.</text>
</comment>
<evidence type="ECO:0000256" key="7">
    <source>
        <dbReference type="RuleBase" id="RU004466"/>
    </source>
</evidence>
<evidence type="ECO:0000256" key="4">
    <source>
        <dbReference type="ARBA" id="ARBA00022723"/>
    </source>
</evidence>
<dbReference type="GO" id="GO:0016114">
    <property type="term" value="P:terpenoid biosynthetic process"/>
    <property type="evidence" value="ECO:0007669"/>
    <property type="project" value="UniProtKB-ARBA"/>
</dbReference>
<accession>A0A5C8ZAI8</accession>
<gene>
    <name evidence="8" type="ORF">FME95_07070</name>
</gene>
<reference evidence="8 9" key="1">
    <citation type="submission" date="2019-07" db="EMBL/GenBank/DDBJ databases">
        <title>Reinekea sp. strain SSH23 genome sequencing and assembly.</title>
        <authorList>
            <person name="Kim I."/>
        </authorList>
    </citation>
    <scope>NUCLEOTIDE SEQUENCE [LARGE SCALE GENOMIC DNA]</scope>
    <source>
        <strain evidence="8 9">SSH23</strain>
    </source>
</reference>
<dbReference type="Proteomes" id="UP000321764">
    <property type="component" value="Unassembled WGS sequence"/>
</dbReference>
<proteinExistence type="inferred from homology"/>
<comment type="similarity">
    <text evidence="2 7">Belongs to the FPP/GGPP synthase family.</text>
</comment>
<dbReference type="GO" id="GO:0046872">
    <property type="term" value="F:metal ion binding"/>
    <property type="evidence" value="ECO:0007669"/>
    <property type="project" value="UniProtKB-KW"/>
</dbReference>
<dbReference type="InterPro" id="IPR033749">
    <property type="entry name" value="Polyprenyl_synt_CS"/>
</dbReference>
<keyword evidence="9" id="KW-1185">Reference proteome</keyword>
<dbReference type="Pfam" id="PF00348">
    <property type="entry name" value="polyprenyl_synt"/>
    <property type="match status" value="1"/>
</dbReference>
<dbReference type="PROSITE" id="PS00723">
    <property type="entry name" value="POLYPRENYL_SYNTHASE_1"/>
    <property type="match status" value="1"/>
</dbReference>
<dbReference type="Gene3D" id="1.10.600.10">
    <property type="entry name" value="Farnesyl Diphosphate Synthase"/>
    <property type="match status" value="1"/>
</dbReference>
<keyword evidence="3 7" id="KW-0808">Transferase</keyword>
<organism evidence="8 9">
    <name type="scientific">Reinekea thalattae</name>
    <dbReference type="NCBI Taxonomy" id="2593301"/>
    <lineage>
        <taxon>Bacteria</taxon>
        <taxon>Pseudomonadati</taxon>
        <taxon>Pseudomonadota</taxon>
        <taxon>Gammaproteobacteria</taxon>
        <taxon>Oceanospirillales</taxon>
        <taxon>Saccharospirillaceae</taxon>
        <taxon>Reinekea</taxon>
    </lineage>
</organism>
<protein>
    <submittedName>
        <fullName evidence="8">Polyprenyl synthetase family protein</fullName>
    </submittedName>
</protein>
<sequence length="293" mass="31323">MTLDTFLTGTRSQLETALANSFTDSGNRQLTEAIHYSLLDGGKRLRPALVRAAGEIAGADVNQWLTPACALEMIHVYSLIHDDLPAMDNDDLRRGKPTSHKKFNEATAILAGDALQAEAFALLANSQDLNDAQARKMIQTLASACGASGMVAGQMIDLQSEDKTLDLTQLANLHSLKTGALIQAALKLGAYGQANADAALIEALDLYGQAIGLAFQITDDILDVTGSTDVLGKPKGSDQAAEKSTYVSLLGLPEAQLKAKQQHQLAIKALQAIDLDESSILWQLADYVIERDH</sequence>
<evidence type="ECO:0000256" key="3">
    <source>
        <dbReference type="ARBA" id="ARBA00022679"/>
    </source>
</evidence>
<evidence type="ECO:0000256" key="6">
    <source>
        <dbReference type="ARBA" id="ARBA00023229"/>
    </source>
</evidence>
<evidence type="ECO:0000313" key="9">
    <source>
        <dbReference type="Proteomes" id="UP000321764"/>
    </source>
</evidence>
<dbReference type="NCBIfam" id="NF045485">
    <property type="entry name" value="FPPsyn"/>
    <property type="match status" value="1"/>
</dbReference>
<evidence type="ECO:0000256" key="1">
    <source>
        <dbReference type="ARBA" id="ARBA00001946"/>
    </source>
</evidence>
<evidence type="ECO:0000256" key="2">
    <source>
        <dbReference type="ARBA" id="ARBA00006706"/>
    </source>
</evidence>
<dbReference type="PROSITE" id="PS00444">
    <property type="entry name" value="POLYPRENYL_SYNTHASE_2"/>
    <property type="match status" value="1"/>
</dbReference>
<dbReference type="InterPro" id="IPR008949">
    <property type="entry name" value="Isoprenoid_synthase_dom_sf"/>
</dbReference>
<dbReference type="GO" id="GO:0008654">
    <property type="term" value="P:phospholipid biosynthetic process"/>
    <property type="evidence" value="ECO:0007669"/>
    <property type="project" value="UniProtKB-ARBA"/>
</dbReference>
<dbReference type="SFLD" id="SFLDS00005">
    <property type="entry name" value="Isoprenoid_Synthase_Type_I"/>
    <property type="match status" value="1"/>
</dbReference>
<keyword evidence="4" id="KW-0479">Metal-binding</keyword>
<dbReference type="SFLD" id="SFLDG01017">
    <property type="entry name" value="Polyprenyl_Transferase_Like"/>
    <property type="match status" value="1"/>
</dbReference>
<keyword evidence="5" id="KW-0460">Magnesium</keyword>
<dbReference type="RefSeq" id="WP_147713687.1">
    <property type="nucleotide sequence ID" value="NZ_VKAD01000001.1"/>
</dbReference>
<evidence type="ECO:0000256" key="5">
    <source>
        <dbReference type="ARBA" id="ARBA00022842"/>
    </source>
</evidence>